<feature type="domain" description="Enoyl reductase (ER)" evidence="7">
    <location>
        <begin position="4"/>
        <end position="356"/>
    </location>
</feature>
<keyword evidence="5" id="KW-0560">Oxidoreductase</keyword>
<dbReference type="FunFam" id="3.40.50.720:FF:000003">
    <property type="entry name" value="S-(hydroxymethyl)glutathione dehydrogenase"/>
    <property type="match status" value="1"/>
</dbReference>
<dbReference type="OrthoDB" id="334894at2"/>
<evidence type="ECO:0000256" key="3">
    <source>
        <dbReference type="ARBA" id="ARBA00022723"/>
    </source>
</evidence>
<dbReference type="InterPro" id="IPR013154">
    <property type="entry name" value="ADH-like_N"/>
</dbReference>
<comment type="similarity">
    <text evidence="2 6">Belongs to the zinc-containing alcohol dehydrogenase family.</text>
</comment>
<evidence type="ECO:0000313" key="8">
    <source>
        <dbReference type="EMBL" id="ONH27981.1"/>
    </source>
</evidence>
<dbReference type="AlphaFoldDB" id="A0A1V2I8F7"/>
<dbReference type="RefSeq" id="WP_076818793.1">
    <property type="nucleotide sequence ID" value="NZ_MOMC01000043.1"/>
</dbReference>
<keyword evidence="4 6" id="KW-0862">Zinc</keyword>
<dbReference type="InterPro" id="IPR013149">
    <property type="entry name" value="ADH-like_C"/>
</dbReference>
<sequence>MKAAILEHYSAPLVVREVEPLALGPHDVLVDVGASGVCHSDLSAQRGQYPFELPIVIGHEGAGTVAEVGDAVTLVRPGDKVIASFIPACGRCWQCLRDRSHLCEAGRALGGVPHVSIDGAPRKSMAGLGTMAQQMTVHESSVVKVETDLPFEQLALIGCGVTTGVGSALWAAGVVPGSTVAVFGCGGVGLSTLQGAVIAGAARVIAVDLAPAKLAMARQLGATDIVDAGAGDPVEQIRALTAGRGVDFTFEVVGRPDTMRQAYDAACRGGTVTFVGAMASDLVLPLPANDLHSSAKRLIGSAYGSAQVRRHMPQLVALAQTGRLDLASMVSATVPLEKVNDAFEAIESGEVVRTVLVP</sequence>
<evidence type="ECO:0000256" key="4">
    <source>
        <dbReference type="ARBA" id="ARBA00022833"/>
    </source>
</evidence>
<dbReference type="PANTHER" id="PTHR43350">
    <property type="entry name" value="NAD-DEPENDENT ALCOHOL DEHYDROGENASE"/>
    <property type="match status" value="1"/>
</dbReference>
<dbReference type="SMART" id="SM00829">
    <property type="entry name" value="PKS_ER"/>
    <property type="match status" value="1"/>
</dbReference>
<evidence type="ECO:0000256" key="2">
    <source>
        <dbReference type="ARBA" id="ARBA00008072"/>
    </source>
</evidence>
<dbReference type="SUPFAM" id="SSF50129">
    <property type="entry name" value="GroES-like"/>
    <property type="match status" value="1"/>
</dbReference>
<evidence type="ECO:0000259" key="7">
    <source>
        <dbReference type="SMART" id="SM00829"/>
    </source>
</evidence>
<dbReference type="Pfam" id="PF08240">
    <property type="entry name" value="ADH_N"/>
    <property type="match status" value="1"/>
</dbReference>
<dbReference type="Gene3D" id="3.40.50.720">
    <property type="entry name" value="NAD(P)-binding Rossmann-like Domain"/>
    <property type="match status" value="1"/>
</dbReference>
<keyword evidence="9" id="KW-1185">Reference proteome</keyword>
<evidence type="ECO:0000256" key="5">
    <source>
        <dbReference type="ARBA" id="ARBA00023002"/>
    </source>
</evidence>
<dbReference type="InterPro" id="IPR036291">
    <property type="entry name" value="NAD(P)-bd_dom_sf"/>
</dbReference>
<evidence type="ECO:0000313" key="9">
    <source>
        <dbReference type="Proteomes" id="UP000188929"/>
    </source>
</evidence>
<evidence type="ECO:0000256" key="1">
    <source>
        <dbReference type="ARBA" id="ARBA00001947"/>
    </source>
</evidence>
<dbReference type="Proteomes" id="UP000188929">
    <property type="component" value="Unassembled WGS sequence"/>
</dbReference>
<dbReference type="Pfam" id="PF00107">
    <property type="entry name" value="ADH_zinc_N"/>
    <property type="match status" value="1"/>
</dbReference>
<dbReference type="CDD" id="cd08279">
    <property type="entry name" value="Zn_ADH_class_III"/>
    <property type="match status" value="1"/>
</dbReference>
<evidence type="ECO:0000256" key="6">
    <source>
        <dbReference type="RuleBase" id="RU361277"/>
    </source>
</evidence>
<dbReference type="InterPro" id="IPR002328">
    <property type="entry name" value="ADH_Zn_CS"/>
</dbReference>
<dbReference type="Gene3D" id="3.90.180.10">
    <property type="entry name" value="Medium-chain alcohol dehydrogenases, catalytic domain"/>
    <property type="match status" value="1"/>
</dbReference>
<comment type="cofactor">
    <cofactor evidence="1 6">
        <name>Zn(2+)</name>
        <dbReference type="ChEBI" id="CHEBI:29105"/>
    </cofactor>
</comment>
<dbReference type="InterPro" id="IPR020843">
    <property type="entry name" value="ER"/>
</dbReference>
<accession>A0A1V2I8F7</accession>
<dbReference type="GO" id="GO:0016491">
    <property type="term" value="F:oxidoreductase activity"/>
    <property type="evidence" value="ECO:0007669"/>
    <property type="project" value="UniProtKB-KW"/>
</dbReference>
<dbReference type="STRING" id="1834516.BL253_20440"/>
<dbReference type="PROSITE" id="PS00059">
    <property type="entry name" value="ADH_ZINC"/>
    <property type="match status" value="1"/>
</dbReference>
<gene>
    <name evidence="8" type="ORF">BL253_20440</name>
</gene>
<keyword evidence="3 6" id="KW-0479">Metal-binding</keyword>
<comment type="caution">
    <text evidence="8">The sequence shown here is derived from an EMBL/GenBank/DDBJ whole genome shotgun (WGS) entry which is preliminary data.</text>
</comment>
<dbReference type="GO" id="GO:0008270">
    <property type="term" value="F:zinc ion binding"/>
    <property type="evidence" value="ECO:0007669"/>
    <property type="project" value="InterPro"/>
</dbReference>
<dbReference type="PANTHER" id="PTHR43350:SF19">
    <property type="entry name" value="D-GULOSIDE 3-DEHYDROGENASE"/>
    <property type="match status" value="1"/>
</dbReference>
<dbReference type="EMBL" id="MOMC01000043">
    <property type="protein sequence ID" value="ONH27981.1"/>
    <property type="molecule type" value="Genomic_DNA"/>
</dbReference>
<name>A0A1V2I8F7_9ACTN</name>
<proteinExistence type="inferred from homology"/>
<protein>
    <submittedName>
        <fullName evidence="8">Alcohol dehydrogenase</fullName>
    </submittedName>
</protein>
<dbReference type="InterPro" id="IPR011032">
    <property type="entry name" value="GroES-like_sf"/>
</dbReference>
<dbReference type="SUPFAM" id="SSF51735">
    <property type="entry name" value="NAD(P)-binding Rossmann-fold domains"/>
    <property type="match status" value="1"/>
</dbReference>
<reference evidence="9" key="1">
    <citation type="submission" date="2016-10" db="EMBL/GenBank/DDBJ databases">
        <title>Frankia sp. NRRL B-16386 Genome sequencing.</title>
        <authorList>
            <person name="Ghodhbane-Gtari F."/>
            <person name="Swanson E."/>
            <person name="Gueddou A."/>
            <person name="Hezbri K."/>
            <person name="Ktari K."/>
            <person name="Nouioui I."/>
            <person name="Morris K."/>
            <person name="Simpson S."/>
            <person name="Abebe-Akele F."/>
            <person name="Thomas K."/>
            <person name="Gtari M."/>
            <person name="Tisa L.S."/>
        </authorList>
    </citation>
    <scope>NUCLEOTIDE SEQUENCE [LARGE SCALE GENOMIC DNA]</scope>
    <source>
        <strain evidence="9">NRRL B-16386</strain>
    </source>
</reference>
<organism evidence="8 9">
    <name type="scientific">Pseudofrankia asymbiotica</name>
    <dbReference type="NCBI Taxonomy" id="1834516"/>
    <lineage>
        <taxon>Bacteria</taxon>
        <taxon>Bacillati</taxon>
        <taxon>Actinomycetota</taxon>
        <taxon>Actinomycetes</taxon>
        <taxon>Frankiales</taxon>
        <taxon>Frankiaceae</taxon>
        <taxon>Pseudofrankia</taxon>
    </lineage>
</organism>